<accession>A0A2P8C707</accession>
<feature type="transmembrane region" description="Helical" evidence="1">
    <location>
        <begin position="126"/>
        <end position="151"/>
    </location>
</feature>
<protein>
    <submittedName>
        <fullName evidence="4">YrhK-like protein</fullName>
    </submittedName>
</protein>
<evidence type="ECO:0000313" key="6">
    <source>
        <dbReference type="Proteomes" id="UP000396862"/>
    </source>
</evidence>
<sequence>MPHLFTNRPRQHNLFIDEPAGSRHFSWESVNSVLYLLGGLTFVLGSIFFLPKYAHYADTGAWIFFGGSLIYLIVTVHDLFEASAYLRSRENASFWERLELFAAGVYVSGTVLFIIGSLFFLSQIDFVVAGSWCFIWGSLLFLVGAFINVIQIIQAGSMFTLQLMNATAICFTIGSVIFLLASVPYLWSHKQTAFQQKLYSYMAWEYIAGSIFFLTGGIFNFYRSYLANNHYKRQEKREAVYSEDR</sequence>
<feature type="transmembrane region" description="Helical" evidence="1">
    <location>
        <begin position="163"/>
        <end position="187"/>
    </location>
</feature>
<dbReference type="InterPro" id="IPR025424">
    <property type="entry name" value="YrhK_domain"/>
</dbReference>
<proteinExistence type="predicted"/>
<dbReference type="AlphaFoldDB" id="A0A2P8C707"/>
<dbReference type="PANTHER" id="PTHR34967">
    <property type="entry name" value="OS02G0257200 PROTEIN"/>
    <property type="match status" value="1"/>
</dbReference>
<comment type="caution">
    <text evidence="4">The sequence shown here is derived from an EMBL/GenBank/DDBJ whole genome shotgun (WGS) entry which is preliminary data.</text>
</comment>
<dbReference type="EMBL" id="PYGC01000013">
    <property type="protein sequence ID" value="PSK80745.1"/>
    <property type="molecule type" value="Genomic_DNA"/>
</dbReference>
<feature type="domain" description="YrhK" evidence="2">
    <location>
        <begin position="97"/>
        <end position="151"/>
    </location>
</feature>
<reference evidence="4 5" key="1">
    <citation type="submission" date="2018-03" db="EMBL/GenBank/DDBJ databases">
        <title>Genomic Encyclopedia of Archaeal and Bacterial Type Strains, Phase II (KMG-II): from individual species to whole genera.</title>
        <authorList>
            <person name="Goeker M."/>
        </authorList>
    </citation>
    <scope>NUCLEOTIDE SEQUENCE [LARGE SCALE GENOMIC DNA]</scope>
    <source>
        <strain evidence="4 5">DSM 27267</strain>
    </source>
</reference>
<keyword evidence="1" id="KW-1133">Transmembrane helix</keyword>
<dbReference type="RefSeq" id="WP_106543606.1">
    <property type="nucleotide sequence ID" value="NZ_BLAU01000001.1"/>
</dbReference>
<keyword evidence="1" id="KW-0812">Transmembrane</keyword>
<dbReference type="Pfam" id="PF14145">
    <property type="entry name" value="YrhK"/>
    <property type="match status" value="2"/>
</dbReference>
<evidence type="ECO:0000313" key="4">
    <source>
        <dbReference type="EMBL" id="PSK80745.1"/>
    </source>
</evidence>
<evidence type="ECO:0000256" key="1">
    <source>
        <dbReference type="SAM" id="Phobius"/>
    </source>
</evidence>
<feature type="transmembrane region" description="Helical" evidence="1">
    <location>
        <begin position="33"/>
        <end position="54"/>
    </location>
</feature>
<dbReference type="PANTHER" id="PTHR34967:SF1">
    <property type="entry name" value="OS02G0257200 PROTEIN"/>
    <property type="match status" value="1"/>
</dbReference>
<keyword evidence="1" id="KW-0472">Membrane</keyword>
<feature type="transmembrane region" description="Helical" evidence="1">
    <location>
        <begin position="207"/>
        <end position="226"/>
    </location>
</feature>
<organism evidence="4 5">
    <name type="scientific">Prolixibacter denitrificans</name>
    <dbReference type="NCBI Taxonomy" id="1541063"/>
    <lineage>
        <taxon>Bacteria</taxon>
        <taxon>Pseudomonadati</taxon>
        <taxon>Bacteroidota</taxon>
        <taxon>Bacteroidia</taxon>
        <taxon>Marinilabiliales</taxon>
        <taxon>Prolixibacteraceae</taxon>
        <taxon>Prolixibacter</taxon>
    </lineage>
</organism>
<name>A0A2P8C707_9BACT</name>
<feature type="transmembrane region" description="Helical" evidence="1">
    <location>
        <begin position="100"/>
        <end position="120"/>
    </location>
</feature>
<dbReference type="OrthoDB" id="5862062at2"/>
<dbReference type="EMBL" id="BLAU01000001">
    <property type="protein sequence ID" value="GET22456.1"/>
    <property type="molecule type" value="Genomic_DNA"/>
</dbReference>
<feature type="transmembrane region" description="Helical" evidence="1">
    <location>
        <begin position="60"/>
        <end position="80"/>
    </location>
</feature>
<keyword evidence="6" id="KW-1185">Reference proteome</keyword>
<feature type="domain" description="YrhK" evidence="2">
    <location>
        <begin position="27"/>
        <end position="81"/>
    </location>
</feature>
<reference evidence="3 6" key="2">
    <citation type="submission" date="2019-10" db="EMBL/GenBank/DDBJ databases">
        <title>Prolixibacter strains distinguished by the presence of nitrate reductase genes were adept at nitrate-dependent anaerobic corrosion of metallic iron and carbon steel.</title>
        <authorList>
            <person name="Iino T."/>
            <person name="Shono N."/>
            <person name="Ito K."/>
            <person name="Nakamura R."/>
            <person name="Sueoka K."/>
            <person name="Harayama S."/>
            <person name="Ohkuma M."/>
        </authorList>
    </citation>
    <scope>NUCLEOTIDE SEQUENCE [LARGE SCALE GENOMIC DNA]</scope>
    <source>
        <strain evidence="3 6">MIC1-1</strain>
    </source>
</reference>
<dbReference type="Proteomes" id="UP000240621">
    <property type="component" value="Unassembled WGS sequence"/>
</dbReference>
<evidence type="ECO:0000313" key="3">
    <source>
        <dbReference type="EMBL" id="GET22456.1"/>
    </source>
</evidence>
<gene>
    <name evidence="4" type="ORF">CLV93_11339</name>
    <name evidence="3" type="ORF">JCM18694_27020</name>
</gene>
<dbReference type="Proteomes" id="UP000396862">
    <property type="component" value="Unassembled WGS sequence"/>
</dbReference>
<evidence type="ECO:0000313" key="5">
    <source>
        <dbReference type="Proteomes" id="UP000240621"/>
    </source>
</evidence>
<evidence type="ECO:0000259" key="2">
    <source>
        <dbReference type="Pfam" id="PF14145"/>
    </source>
</evidence>